<reference evidence="4 5" key="1">
    <citation type="submission" date="2022-05" db="EMBL/GenBank/DDBJ databases">
        <title>Corynebacterium sp. B5-R-101 sp. nov., isolated from human feces.</title>
        <authorList>
            <person name="Shamsuzzaman M."/>
            <person name="Dahal R.H."/>
        </authorList>
    </citation>
    <scope>NUCLEOTIDE SEQUENCE [LARGE SCALE GENOMIC DNA]</scope>
    <source>
        <strain evidence="4 5">B5-R-101</strain>
    </source>
</reference>
<protein>
    <submittedName>
        <fullName evidence="4">Uncharacterized protein</fullName>
    </submittedName>
</protein>
<sequence>MGGAFSYASFSRANGRAGGWGVGQKAGDITQEELAELVSFVPTSLNNGTTIPDFPSAQQRAELVRRTAVFALTPEAEKWVTMVSVPAGLDATGRGGNVFTYTSISRTGTPPAPATVLFSPDIPAPFSIYEVDKVQIPEKISARGPLHSDVLLEEFLDGEFRRPEKLPAPFKAVTPNPNPTFNRALVTAMATVLNSRNGLVILVAPDNQAALWIAATAREVSEDGFGFSTFEKAAAINEFPLSTSTMLVVPPSEKQRLKETAIPGNPVVFALDEALPDVSAYEARAAEETEAVAPESQHEQAEQRTGAAQEPEESAATASKPEKSAALSFDDSWGEDPADFGAPIPDASPFAAPGHGPAGIPPNPLDTPAPSTSQENPFATTVETAPSPSAEAAPAAEEAHPQPAVSSGGNASVPGLSAEEWHRLKEFDPRWWIEHLDTNRGRAIQLAYLDRNSLGEGLDKLLMSAIVASWVFYFPRDFNLLAEDALRLWEDRELEHIAHLTAMHFAGTFVPEHCERYATGRVAMVLDRTTQLLAERSARAQQQPAPSHFAQHTAWQHRGAVHGGLGEHGRNMGFHGR</sequence>
<evidence type="ECO:0000313" key="4">
    <source>
        <dbReference type="EMBL" id="MCL8493218.1"/>
    </source>
</evidence>
<dbReference type="Proteomes" id="UP001203579">
    <property type="component" value="Unassembled WGS sequence"/>
</dbReference>
<dbReference type="RefSeq" id="WP_250223990.1">
    <property type="nucleotide sequence ID" value="NZ_JAMFTR010000002.1"/>
</dbReference>
<feature type="compositionally biased region" description="Polar residues" evidence="1">
    <location>
        <begin position="369"/>
        <end position="384"/>
    </location>
</feature>
<dbReference type="EMBL" id="JAMKFF010000002">
    <property type="protein sequence ID" value="MCL8493218.1"/>
    <property type="molecule type" value="Genomic_DNA"/>
</dbReference>
<feature type="region of interest" description="Disordered" evidence="1">
    <location>
        <begin position="283"/>
        <end position="413"/>
    </location>
</feature>
<dbReference type="Pfam" id="PF20013">
    <property type="entry name" value="GAP1-N2"/>
    <property type="match status" value="1"/>
</dbReference>
<dbReference type="InterPro" id="IPR045402">
    <property type="entry name" value="GAP1-N2"/>
</dbReference>
<dbReference type="InterPro" id="IPR045401">
    <property type="entry name" value="GAP1-M"/>
</dbReference>
<proteinExistence type="predicted"/>
<feature type="domain" description="GTPase-associated protein 1 middle" evidence="3">
    <location>
        <begin position="178"/>
        <end position="271"/>
    </location>
</feature>
<keyword evidence="5" id="KW-1185">Reference proteome</keyword>
<evidence type="ECO:0000259" key="2">
    <source>
        <dbReference type="Pfam" id="PF20013"/>
    </source>
</evidence>
<feature type="domain" description="GTPase-associated protein 1 N-terminal" evidence="2">
    <location>
        <begin position="4"/>
        <end position="136"/>
    </location>
</feature>
<evidence type="ECO:0000256" key="1">
    <source>
        <dbReference type="SAM" id="MobiDB-lite"/>
    </source>
</evidence>
<dbReference type="Pfam" id="PF20014">
    <property type="entry name" value="GAP1-M"/>
    <property type="match status" value="1"/>
</dbReference>
<feature type="compositionally biased region" description="Low complexity" evidence="1">
    <location>
        <begin position="385"/>
        <end position="404"/>
    </location>
</feature>
<organism evidence="4 5">
    <name type="scientific">Corynebacterium intestinale</name>
    <dbReference type="NCBI Taxonomy" id="2943492"/>
    <lineage>
        <taxon>Bacteria</taxon>
        <taxon>Bacillati</taxon>
        <taxon>Actinomycetota</taxon>
        <taxon>Actinomycetes</taxon>
        <taxon>Mycobacteriales</taxon>
        <taxon>Corynebacteriaceae</taxon>
        <taxon>Corynebacterium</taxon>
    </lineage>
</organism>
<comment type="caution">
    <text evidence="4">The sequence shown here is derived from an EMBL/GenBank/DDBJ whole genome shotgun (WGS) entry which is preliminary data.</text>
</comment>
<gene>
    <name evidence="4" type="ORF">M5J06_03575</name>
</gene>
<evidence type="ECO:0000313" key="5">
    <source>
        <dbReference type="Proteomes" id="UP001203579"/>
    </source>
</evidence>
<accession>A0ABT0T9G5</accession>
<evidence type="ECO:0000259" key="3">
    <source>
        <dbReference type="Pfam" id="PF20014"/>
    </source>
</evidence>
<name>A0ABT0T9G5_9CORY</name>